<evidence type="ECO:0000256" key="2">
    <source>
        <dbReference type="SAM" id="Coils"/>
    </source>
</evidence>
<dbReference type="InterPro" id="IPR058625">
    <property type="entry name" value="MdtA-like_BSH"/>
</dbReference>
<evidence type="ECO:0000313" key="6">
    <source>
        <dbReference type="EMBL" id="BBH51742.1"/>
    </source>
</evidence>
<dbReference type="Pfam" id="PF25917">
    <property type="entry name" value="BSH_RND"/>
    <property type="match status" value="1"/>
</dbReference>
<evidence type="ECO:0000259" key="5">
    <source>
        <dbReference type="Pfam" id="PF25954"/>
    </source>
</evidence>
<dbReference type="AlphaFoldDB" id="A0A4P2VSG2"/>
<dbReference type="InterPro" id="IPR006143">
    <property type="entry name" value="RND_pump_MFP"/>
</dbReference>
<accession>A0A4P2VSG2</accession>
<evidence type="ECO:0000256" key="1">
    <source>
        <dbReference type="ARBA" id="ARBA00009477"/>
    </source>
</evidence>
<feature type="domain" description="Multidrug resistance protein MdtA-like barrel-sandwich hybrid" evidence="4">
    <location>
        <begin position="94"/>
        <end position="228"/>
    </location>
</feature>
<dbReference type="SUPFAM" id="SSF111369">
    <property type="entry name" value="HlyD-like secretion proteins"/>
    <property type="match status" value="1"/>
</dbReference>
<evidence type="ECO:0000259" key="4">
    <source>
        <dbReference type="Pfam" id="PF25917"/>
    </source>
</evidence>
<reference evidence="6 7" key="1">
    <citation type="submission" date="2018-12" db="EMBL/GenBank/DDBJ databases">
        <title>Rubrispira sanarue gen. nov., sp., nov., a member of the order Silvanigrellales, isolated from a brackish lake in Hamamatsu Japan.</title>
        <authorList>
            <person name="Maejima Y."/>
            <person name="Iino T."/>
            <person name="Muraguchi Y."/>
            <person name="Fukuda K."/>
            <person name="Nojiri H."/>
            <person name="Ohkuma M."/>
            <person name="Moriuchi R."/>
            <person name="Dohra H."/>
            <person name="Kimbara K."/>
            <person name="Shintani M."/>
        </authorList>
    </citation>
    <scope>NUCLEOTIDE SEQUENCE [LARGE SCALE GENOMIC DNA]</scope>
    <source>
        <strain evidence="6 7">RF1110005</strain>
    </source>
</reference>
<dbReference type="Proteomes" id="UP000291236">
    <property type="component" value="Chromosome"/>
</dbReference>
<dbReference type="Gene3D" id="2.40.50.100">
    <property type="match status" value="1"/>
</dbReference>
<feature type="coiled-coil region" evidence="2">
    <location>
        <begin position="128"/>
        <end position="155"/>
    </location>
</feature>
<organism evidence="6 7">
    <name type="scientific">Fluviispira sanaruensis</name>
    <dbReference type="NCBI Taxonomy" id="2493639"/>
    <lineage>
        <taxon>Bacteria</taxon>
        <taxon>Pseudomonadati</taxon>
        <taxon>Bdellovibrionota</taxon>
        <taxon>Oligoflexia</taxon>
        <taxon>Silvanigrellales</taxon>
        <taxon>Silvanigrellaceae</taxon>
        <taxon>Fluviispira</taxon>
    </lineage>
</organism>
<dbReference type="EMBL" id="AP019368">
    <property type="protein sequence ID" value="BBH51742.1"/>
    <property type="molecule type" value="Genomic_DNA"/>
</dbReference>
<dbReference type="InterPro" id="IPR058792">
    <property type="entry name" value="Beta-barrel_RND_2"/>
</dbReference>
<dbReference type="OrthoDB" id="5290347at2"/>
<gene>
    <name evidence="6" type="ORF">JCM31447_01590</name>
</gene>
<proteinExistence type="inferred from homology"/>
<dbReference type="Gene3D" id="1.10.287.470">
    <property type="entry name" value="Helix hairpin bin"/>
    <property type="match status" value="1"/>
</dbReference>
<dbReference type="KEGG" id="sbf:JCM31447_01590"/>
<keyword evidence="7" id="KW-1185">Reference proteome</keyword>
<dbReference type="NCBIfam" id="TIGR01730">
    <property type="entry name" value="RND_mfp"/>
    <property type="match status" value="1"/>
</dbReference>
<dbReference type="PANTHER" id="PTHR30469:SF15">
    <property type="entry name" value="HLYD FAMILY OF SECRETION PROTEINS"/>
    <property type="match status" value="1"/>
</dbReference>
<dbReference type="GO" id="GO:0015562">
    <property type="term" value="F:efflux transmembrane transporter activity"/>
    <property type="evidence" value="ECO:0007669"/>
    <property type="project" value="TreeGrafter"/>
</dbReference>
<dbReference type="PANTHER" id="PTHR30469">
    <property type="entry name" value="MULTIDRUG RESISTANCE PROTEIN MDTA"/>
    <property type="match status" value="1"/>
</dbReference>
<dbReference type="RefSeq" id="WP_130605580.1">
    <property type="nucleotide sequence ID" value="NZ_AP019368.1"/>
</dbReference>
<name>A0A4P2VSG2_FLUSA</name>
<feature type="domain" description="CusB-like beta-barrel" evidence="5">
    <location>
        <begin position="244"/>
        <end position="307"/>
    </location>
</feature>
<evidence type="ECO:0000256" key="3">
    <source>
        <dbReference type="SAM" id="MobiDB-lite"/>
    </source>
</evidence>
<dbReference type="Gene3D" id="2.40.30.170">
    <property type="match status" value="1"/>
</dbReference>
<keyword evidence="2" id="KW-0175">Coiled coil</keyword>
<dbReference type="GO" id="GO:1990281">
    <property type="term" value="C:efflux pump complex"/>
    <property type="evidence" value="ECO:0007669"/>
    <property type="project" value="TreeGrafter"/>
</dbReference>
<evidence type="ECO:0000313" key="7">
    <source>
        <dbReference type="Proteomes" id="UP000291236"/>
    </source>
</evidence>
<protein>
    <submittedName>
        <fullName evidence="6">Uncharacterized protein</fullName>
    </submittedName>
</protein>
<dbReference type="Pfam" id="PF25954">
    <property type="entry name" value="Beta-barrel_RND_2"/>
    <property type="match status" value="1"/>
</dbReference>
<comment type="similarity">
    <text evidence="1">Belongs to the membrane fusion protein (MFP) (TC 8.A.1) family.</text>
</comment>
<feature type="region of interest" description="Disordered" evidence="3">
    <location>
        <begin position="34"/>
        <end position="54"/>
    </location>
</feature>
<sequence>MYQRKIKILSPIIIMSVFCLLSCKKQSTEKISLPATSSAPAQEKISPPAQESAKQSDILQDIKANIIDTSLDSSNVPRIPASIKAENQSSIGFLTSGTISNIYVKAGEEVKQGQLLASLAEKQASIDVRSAQIEVENKKLLLEQQEKKLTRITQQQKNGIINTTTLENEKINTKTAILNLKNAQVTLESKEFILKANKLYAPYSGVISKILKNVGDYLSEGTPALQITQMKNLSLYTQMPITYFNQIKLGMKFDVINPISGEKGTAIIKRIVPVIDQSTRTFDVYADVKNYSGTLVPGTFLEINLKSN</sequence>